<keyword evidence="1" id="KW-0800">Toxin</keyword>
<protein>
    <submittedName>
        <fullName evidence="5">Hemolysin XhlA</fullName>
    </submittedName>
</protein>
<evidence type="ECO:0000313" key="5">
    <source>
        <dbReference type="EMBL" id="PHM33249.1"/>
    </source>
</evidence>
<dbReference type="Proteomes" id="UP000224871">
    <property type="component" value="Unassembled WGS sequence"/>
</dbReference>
<keyword evidence="3" id="KW-0732">Signal</keyword>
<accession>A0A2G0NEY7</accession>
<dbReference type="Pfam" id="PF05860">
    <property type="entry name" value="TPS"/>
    <property type="match status" value="1"/>
</dbReference>
<feature type="signal peptide" evidence="3">
    <location>
        <begin position="1"/>
        <end position="30"/>
    </location>
</feature>
<feature type="region of interest" description="Disordered" evidence="2">
    <location>
        <begin position="308"/>
        <end position="337"/>
    </location>
</feature>
<name>A0A2G0NEY7_9GAMM</name>
<evidence type="ECO:0000256" key="2">
    <source>
        <dbReference type="SAM" id="MobiDB-lite"/>
    </source>
</evidence>
<dbReference type="InterPro" id="IPR012334">
    <property type="entry name" value="Pectin_lyas_fold"/>
</dbReference>
<dbReference type="InterPro" id="IPR025157">
    <property type="entry name" value="Hemagglutinin_rpt"/>
</dbReference>
<dbReference type="Gene3D" id="2.160.20.10">
    <property type="entry name" value="Single-stranded right-handed beta-helix, Pectin lyase-like"/>
    <property type="match status" value="1"/>
</dbReference>
<dbReference type="EMBL" id="NIBU01000032">
    <property type="protein sequence ID" value="PHM33249.1"/>
    <property type="molecule type" value="Genomic_DNA"/>
</dbReference>
<evidence type="ECO:0000256" key="1">
    <source>
        <dbReference type="ARBA" id="ARBA00022656"/>
    </source>
</evidence>
<dbReference type="InterPro" id="IPR011050">
    <property type="entry name" value="Pectin_lyase_fold/virulence"/>
</dbReference>
<reference evidence="5 6" key="1">
    <citation type="journal article" date="2017" name="Nat. Microbiol.">
        <title>Natural product diversity associated with the nematode symbionts Photorhabdus and Xenorhabdus.</title>
        <authorList>
            <person name="Tobias N.J."/>
            <person name="Wolff H."/>
            <person name="Djahanschiri B."/>
            <person name="Grundmann F."/>
            <person name="Kronenwerth M."/>
            <person name="Shi Y.M."/>
            <person name="Simonyi S."/>
            <person name="Grun P."/>
            <person name="Shapiro-Ilan D."/>
            <person name="Pidot S.J."/>
            <person name="Stinear T.P."/>
            <person name="Ebersberger I."/>
            <person name="Bode H.B."/>
        </authorList>
    </citation>
    <scope>NUCLEOTIDE SEQUENCE [LARGE SCALE GENOMIC DNA]</scope>
    <source>
        <strain evidence="5 6">DSM 16336</strain>
    </source>
</reference>
<dbReference type="NCBIfam" id="TIGR01901">
    <property type="entry name" value="adhes_NPXG"/>
    <property type="match status" value="1"/>
</dbReference>
<feature type="domain" description="Filamentous haemagglutinin FhaB/tRNA nuclease CdiA-like TPS" evidence="4">
    <location>
        <begin position="49"/>
        <end position="169"/>
    </location>
</feature>
<organism evidence="5 6">
    <name type="scientific">Xenorhabdus innexi</name>
    <dbReference type="NCBI Taxonomy" id="290109"/>
    <lineage>
        <taxon>Bacteria</taxon>
        <taxon>Pseudomonadati</taxon>
        <taxon>Pseudomonadota</taxon>
        <taxon>Gammaproteobacteria</taxon>
        <taxon>Enterobacterales</taxon>
        <taxon>Morganellaceae</taxon>
        <taxon>Xenorhabdus</taxon>
    </lineage>
</organism>
<feature type="compositionally biased region" description="Polar residues" evidence="2">
    <location>
        <begin position="323"/>
        <end position="335"/>
    </location>
</feature>
<dbReference type="SUPFAM" id="SSF51126">
    <property type="entry name" value="Pectin lyase-like"/>
    <property type="match status" value="1"/>
</dbReference>
<comment type="caution">
    <text evidence="5">The sequence shown here is derived from an EMBL/GenBank/DDBJ whole genome shotgun (WGS) entry which is preliminary data.</text>
</comment>
<feature type="compositionally biased region" description="Basic and acidic residues" evidence="2">
    <location>
        <begin position="309"/>
        <end position="321"/>
    </location>
</feature>
<gene>
    <name evidence="5" type="ORF">Xinn_02602</name>
</gene>
<dbReference type="SMART" id="SM00912">
    <property type="entry name" value="Haemagg_act"/>
    <property type="match status" value="1"/>
</dbReference>
<sequence length="1457" mass="153654">MKEKKFKLSPSGRLAASMAIIILFSSSGFSNGIVSGGDAAHRPDVTQSESGADVVNIVAPSESGLSHNQYNDFNVSEKGAVFNNSIDGGKSQLAGELPGNSNLHGNSANIILNEVVSRNPSLLLGKQEVFGMAADYVLANPNGITCDGCGFINTNQLSLVVGNPLVEKGTLQGFNTFDNTNSLKIGVGGLIHDSIINLFSPKIDSRGKISTSQDINIITGQNKISADGRVLDSKQVGAGLLDSYYLGSMQAGRIRLLSTAKGNGVNVLGNMTADDNINIESKGGLNLEGANLRGGDLELKGENISSKGALDEVSSKDEKSEGNFFSGSRTGSGKKSQIIHRTRLEGGNITLNASKSNKIKGTDIYGKDINITGDNIDIGGQQVNQHSENYQEQWKFLWKNSKKNTYDKTEQEGNDIRADNNINLTSTGEDISIHGSQVDAGNNLSLSSKRNVIIDGLIENEKIDDQKYNRLESASLDTGLKEKGHSTQKQVRSELNAGNDLGIEANGDIKISGSKAHAGNNLDIKADKKTQIISQSFGDKSTDSDNRTYWGGIAGGKNKNNYIEDKKNQSSDITADGHVLLVGSDGINITGSNIEADKGAYFQSDNGDLVINNAVSYHKKVIDERNGTVLNITKDSNKEKEKKEKAEQSEVVSNADLKLYSGKDIEVTGSTLKSSGDLNINAGNNLTISPYGERYDKQKVTSLLEAGGISDSSGEGKNTKKGIYIKYDSDKAEQENITQKSSELSGGNITINAGKDVTVVGSDIMTRNGDASISADNISFLASNDLAAQRKSHSSTGVGLVLSIGNQGASIGGFAKHSAKNNSQEKKEAVVSKTNIAGDLKLNARNKLVQQGSQHNVVGNYEANADSIENRAAESSNILSSGNFNIGGGATLSFGIKNNSLDINAGASVKGSNYTANNITSNANVTSIKANNNININAREDIYDQGTQYNSANGGIELKANNHINEAAFNKTEKNVSDTSGRAEIQAGLALLSQDLTVRAKGKGGVSRSSESNSDAIVSDFRAHKDINIQARHDVKYQGISFNSDNGKSTITAGNNISIGQANNTIKKTKTDYGVALGAGVGVNLPTGVVNMGAGSIAAEYAVSDDTRVTAKNSNINGAQGVNLTAGNNLSLQGTNVSGNDINLDAKQGEIIITSAQDSINKDSFQIGADVGAGVAMNASKLAQVKAKAYGKFGNGYERDVINHNSQITGENVTLASKKDTTIKGTNIVADRVNGKIGGDLNIETAQNTANGKNIYLEAGGQFNSGTIFSGNQPSGFKGVFNIVKNLVLGVKTRFKFDYEKHDDMGLANQTGISAKNGINLDVDGKTNLTGAKIESTDQPVILNTEEVVNHELTAHSQEQKISVKLPGSPIELLFSLPGAISDIVHGKVPYTDMQSHNKKIGTLTNKIISPPPKVSNCIVTVRDKVSGNIGSNVSKKMVTQVTGCGQQSGNLNGGGV</sequence>
<keyword evidence="6" id="KW-1185">Reference proteome</keyword>
<evidence type="ECO:0000313" key="6">
    <source>
        <dbReference type="Proteomes" id="UP000224871"/>
    </source>
</evidence>
<evidence type="ECO:0000256" key="3">
    <source>
        <dbReference type="SAM" id="SignalP"/>
    </source>
</evidence>
<evidence type="ECO:0000259" key="4">
    <source>
        <dbReference type="SMART" id="SM00912"/>
    </source>
</evidence>
<dbReference type="RefSeq" id="WP_169923577.1">
    <property type="nucleotide sequence ID" value="NZ_CAWNQC010000229.1"/>
</dbReference>
<proteinExistence type="predicted"/>
<dbReference type="Pfam" id="PF13332">
    <property type="entry name" value="Fil_haemagg_2"/>
    <property type="match status" value="5"/>
</dbReference>
<feature type="chain" id="PRO_5045705612" evidence="3">
    <location>
        <begin position="31"/>
        <end position="1457"/>
    </location>
</feature>
<dbReference type="InterPro" id="IPR008638">
    <property type="entry name" value="FhaB/CdiA-like_TPS"/>
</dbReference>